<keyword evidence="2" id="KW-1185">Reference proteome</keyword>
<dbReference type="PATRIC" id="fig|1341156.4.peg.2290"/>
<reference evidence="1 2" key="1">
    <citation type="submission" date="2013-06" db="EMBL/GenBank/DDBJ databases">
        <title>Rumen cellulosomics: divergent fiber-degrading strategies revealed by comparative genome-wide analysis of six Ruminococcal strains.</title>
        <authorList>
            <person name="Dassa B."/>
            <person name="Borovok I."/>
            <person name="Lamed R."/>
            <person name="Flint H."/>
            <person name="Yeoman C.J."/>
            <person name="White B."/>
            <person name="Bayer E.A."/>
        </authorList>
    </citation>
    <scope>NUCLEOTIDE SEQUENCE [LARGE SCALE GENOMIC DNA]</scope>
    <source>
        <strain evidence="1 2">SY3</strain>
    </source>
</reference>
<evidence type="ECO:0000313" key="1">
    <source>
        <dbReference type="EMBL" id="EXM38979.1"/>
    </source>
</evidence>
<comment type="caution">
    <text evidence="1">The sequence shown here is derived from an EMBL/GenBank/DDBJ whole genome shotgun (WGS) entry which is preliminary data.</text>
</comment>
<accession>A0A011UEE8</accession>
<organism evidence="1 2">
    <name type="scientific">Ruminococcus albus SY3</name>
    <dbReference type="NCBI Taxonomy" id="1341156"/>
    <lineage>
        <taxon>Bacteria</taxon>
        <taxon>Bacillati</taxon>
        <taxon>Bacillota</taxon>
        <taxon>Clostridia</taxon>
        <taxon>Eubacteriales</taxon>
        <taxon>Oscillospiraceae</taxon>
        <taxon>Ruminococcus</taxon>
    </lineage>
</organism>
<dbReference type="EMBL" id="JEOB01000003">
    <property type="protein sequence ID" value="EXM38979.1"/>
    <property type="molecule type" value="Genomic_DNA"/>
</dbReference>
<proteinExistence type="predicted"/>
<dbReference type="AlphaFoldDB" id="A0A011UEE8"/>
<evidence type="ECO:0000313" key="2">
    <source>
        <dbReference type="Proteomes" id="UP000021369"/>
    </source>
</evidence>
<sequence>MKITSAEAAKILRGYTDEYNNLCIAEQNGKEYNAAVGEDPDELRPEYDYASTQAQLEELDRKIRTLKHTINIFNSTTEVPGFDMTIDQVLVYIPQLTARINRLFRMMNVLPKRRCTTSNYNNIIDYTYTNYDPAQAKADYEKARNTLAKLQTALDLVNSTVTMEFEP</sequence>
<protein>
    <submittedName>
        <fullName evidence="1">Uncharacterized protein</fullName>
    </submittedName>
</protein>
<name>A0A011UEE8_RUMAL</name>
<dbReference type="Gene3D" id="6.10.320.10">
    <property type="match status" value="1"/>
</dbReference>
<dbReference type="RefSeq" id="WP_037288382.1">
    <property type="nucleotide sequence ID" value="NZ_JEOB01000003.1"/>
</dbReference>
<gene>
    <name evidence="1" type="ORF">RASY3_11765</name>
</gene>
<dbReference type="Proteomes" id="UP000021369">
    <property type="component" value="Unassembled WGS sequence"/>
</dbReference>
<dbReference type="OrthoDB" id="1924516at2"/>